<dbReference type="Proteomes" id="UP000299102">
    <property type="component" value="Unassembled WGS sequence"/>
</dbReference>
<dbReference type="AlphaFoldDB" id="A0A4C1SB75"/>
<protein>
    <submittedName>
        <fullName evidence="1">Uncharacterized protein</fullName>
    </submittedName>
</protein>
<proteinExistence type="predicted"/>
<comment type="caution">
    <text evidence="1">The sequence shown here is derived from an EMBL/GenBank/DDBJ whole genome shotgun (WGS) entry which is preliminary data.</text>
</comment>
<evidence type="ECO:0000313" key="1">
    <source>
        <dbReference type="EMBL" id="GBO98636.1"/>
    </source>
</evidence>
<gene>
    <name evidence="1" type="ORF">EVAR_90820_1</name>
</gene>
<reference evidence="1 2" key="1">
    <citation type="journal article" date="2019" name="Commun. Biol.">
        <title>The bagworm genome reveals a unique fibroin gene that provides high tensile strength.</title>
        <authorList>
            <person name="Kono N."/>
            <person name="Nakamura H."/>
            <person name="Ohtoshi R."/>
            <person name="Tomita M."/>
            <person name="Numata K."/>
            <person name="Arakawa K."/>
        </authorList>
    </citation>
    <scope>NUCLEOTIDE SEQUENCE [LARGE SCALE GENOMIC DNA]</scope>
</reference>
<keyword evidence="2" id="KW-1185">Reference proteome</keyword>
<evidence type="ECO:0000313" key="2">
    <source>
        <dbReference type="Proteomes" id="UP000299102"/>
    </source>
</evidence>
<organism evidence="1 2">
    <name type="scientific">Eumeta variegata</name>
    <name type="common">Bagworm moth</name>
    <name type="synonym">Eumeta japonica</name>
    <dbReference type="NCBI Taxonomy" id="151549"/>
    <lineage>
        <taxon>Eukaryota</taxon>
        <taxon>Metazoa</taxon>
        <taxon>Ecdysozoa</taxon>
        <taxon>Arthropoda</taxon>
        <taxon>Hexapoda</taxon>
        <taxon>Insecta</taxon>
        <taxon>Pterygota</taxon>
        <taxon>Neoptera</taxon>
        <taxon>Endopterygota</taxon>
        <taxon>Lepidoptera</taxon>
        <taxon>Glossata</taxon>
        <taxon>Ditrysia</taxon>
        <taxon>Tineoidea</taxon>
        <taxon>Psychidae</taxon>
        <taxon>Oiketicinae</taxon>
        <taxon>Eumeta</taxon>
    </lineage>
</organism>
<accession>A0A4C1SB75</accession>
<dbReference type="EMBL" id="BGZK01003199">
    <property type="protein sequence ID" value="GBO98636.1"/>
    <property type="molecule type" value="Genomic_DNA"/>
</dbReference>
<sequence>MPGIEIKSSVQIRMESRTKIGIKSRTGMKVDSEMPKDLTNSTSLVSVDIVVRFALRLLLGHIRRVGNLR</sequence>
<name>A0A4C1SB75_EUMVA</name>